<keyword evidence="3" id="KW-1185">Reference proteome</keyword>
<dbReference type="RefSeq" id="WP_311411555.1">
    <property type="nucleotide sequence ID" value="NZ_JAVRFL010000010.1"/>
</dbReference>
<dbReference type="Gene3D" id="2.160.20.120">
    <property type="match status" value="1"/>
</dbReference>
<dbReference type="EMBL" id="JAVRFL010000010">
    <property type="protein sequence ID" value="MDT0529405.1"/>
    <property type="molecule type" value="Genomic_DNA"/>
</dbReference>
<dbReference type="InterPro" id="IPR025164">
    <property type="entry name" value="Toastrack_DUF4097"/>
</dbReference>
<feature type="domain" description="DUF4097" evidence="1">
    <location>
        <begin position="21"/>
        <end position="229"/>
    </location>
</feature>
<comment type="caution">
    <text evidence="2">The sequence shown here is derived from an EMBL/GenBank/DDBJ whole genome shotgun (WGS) entry which is preliminary data.</text>
</comment>
<dbReference type="Pfam" id="PF13349">
    <property type="entry name" value="DUF4097"/>
    <property type="match status" value="1"/>
</dbReference>
<proteinExistence type="predicted"/>
<gene>
    <name evidence="2" type="ORF">RM555_10445</name>
</gene>
<reference evidence="2" key="1">
    <citation type="submission" date="2023-09" db="EMBL/GenBank/DDBJ databases">
        <title>30 novel species of actinomycetes from the DSMZ collection.</title>
        <authorList>
            <person name="Nouioui I."/>
        </authorList>
    </citation>
    <scope>NUCLEOTIDE SEQUENCE</scope>
    <source>
        <strain evidence="2">DSM 115977</strain>
    </source>
</reference>
<name>A0ABU2WU04_9ACTN</name>
<protein>
    <submittedName>
        <fullName evidence="2">DUF4097 family beta strand repeat-containing protein</fullName>
    </submittedName>
</protein>
<dbReference type="Proteomes" id="UP001180973">
    <property type="component" value="Unassembled WGS sequence"/>
</dbReference>
<evidence type="ECO:0000313" key="3">
    <source>
        <dbReference type="Proteomes" id="UP001180973"/>
    </source>
</evidence>
<organism evidence="2 3">
    <name type="scientific">Micromonospora reichwaldensis</name>
    <dbReference type="NCBI Taxonomy" id="3075516"/>
    <lineage>
        <taxon>Bacteria</taxon>
        <taxon>Bacillati</taxon>
        <taxon>Actinomycetota</taxon>
        <taxon>Actinomycetes</taxon>
        <taxon>Micromonosporales</taxon>
        <taxon>Micromonosporaceae</taxon>
        <taxon>Micromonospora</taxon>
    </lineage>
</organism>
<sequence length="281" mass="29206">MPTFDTPTPISATVDLVVGDVQVTATDRTDTHVEVRPSNAATEADVRAAEQTRVEYADGRLVVRSPRQRGFGLFGKPGSVDVTIGLPTRSHLHGDASVAAFRGSGRLGSCRVRIATGDIQLEQTADVDLDTSAGGVRVGQVAGAARISTGSGRIQVQQVDGDAVVRNSNGDSWLGTVTGEVRVKAANGETTVDRAHGPVTVTAANGDIRIGEVSAGTVSVRTATGGLDIGVRSGTAALLDLHTQFGRVDNQLEAYEPPAEPEGAVRVTARTSFGDIVIRRC</sequence>
<evidence type="ECO:0000313" key="2">
    <source>
        <dbReference type="EMBL" id="MDT0529405.1"/>
    </source>
</evidence>
<accession>A0ABU2WU04</accession>
<evidence type="ECO:0000259" key="1">
    <source>
        <dbReference type="Pfam" id="PF13349"/>
    </source>
</evidence>